<dbReference type="Proteomes" id="UP000034107">
    <property type="component" value="Unassembled WGS sequence"/>
</dbReference>
<dbReference type="EMBL" id="LCLS01000015">
    <property type="protein sequence ID" value="KKU21677.1"/>
    <property type="molecule type" value="Genomic_DNA"/>
</dbReference>
<dbReference type="AlphaFoldDB" id="A0A0G1NMX2"/>
<evidence type="ECO:0000313" key="1">
    <source>
        <dbReference type="EMBL" id="KKU21677.1"/>
    </source>
</evidence>
<proteinExistence type="predicted"/>
<accession>A0A0G1NMX2</accession>
<comment type="caution">
    <text evidence="1">The sequence shown here is derived from an EMBL/GenBank/DDBJ whole genome shotgun (WGS) entry which is preliminary data.</text>
</comment>
<sequence length="346" mass="37673">MSVDLEKEVPPAEIQRFLDSGGAADYFAAISPSLLNTTNLLLIVLLIIGAIYGPPVAQQFLDNLNNPRSVDIQAWQGAPQVIDVNPVGKFKQVNWESIPADAPVRRMMQQLIPPGSLQIYFNNGPEVTENPLSGAYIFVDTRAGLSIKDLIYLMQHWLDVRNNHTLPRTTINYRNVQIEYTRADAIKNAVSQLPRVDNSSELRQVDHPKGARVITPEDAALLVSAGNDVARSLVDVLTKNGVDVRGLTIGSIGSVAEGDAQFDRANNLVSDVDHAIEISDPALFRQIKSVLDDPIVAAQMEGQVARIFESKGIPIPYGNHLVLILVNAAGRVIDVTDVALGLLNPK</sequence>
<organism evidence="1 2">
    <name type="scientific">Candidatus Nomurabacteria bacterium GW2011_GWA1_46_11</name>
    <dbReference type="NCBI Taxonomy" id="1618732"/>
    <lineage>
        <taxon>Bacteria</taxon>
        <taxon>Candidatus Nomuraibacteriota</taxon>
    </lineage>
</organism>
<evidence type="ECO:0000313" key="2">
    <source>
        <dbReference type="Proteomes" id="UP000034107"/>
    </source>
</evidence>
<protein>
    <submittedName>
        <fullName evidence="1">Uncharacterized protein</fullName>
    </submittedName>
</protein>
<gene>
    <name evidence="1" type="ORF">UX31_C0015G0003</name>
</gene>
<name>A0A0G1NMX2_9BACT</name>
<reference evidence="1 2" key="1">
    <citation type="journal article" date="2015" name="Nature">
        <title>rRNA introns, odd ribosomes, and small enigmatic genomes across a large radiation of phyla.</title>
        <authorList>
            <person name="Brown C.T."/>
            <person name="Hug L.A."/>
            <person name="Thomas B.C."/>
            <person name="Sharon I."/>
            <person name="Castelle C.J."/>
            <person name="Singh A."/>
            <person name="Wilkins M.J."/>
            <person name="Williams K.H."/>
            <person name="Banfield J.F."/>
        </authorList>
    </citation>
    <scope>NUCLEOTIDE SEQUENCE [LARGE SCALE GENOMIC DNA]</scope>
</reference>